<accession>A0A4Z2GC16</accession>
<proteinExistence type="predicted"/>
<organism evidence="2 3">
    <name type="scientific">Liparis tanakae</name>
    <name type="common">Tanaka's snailfish</name>
    <dbReference type="NCBI Taxonomy" id="230148"/>
    <lineage>
        <taxon>Eukaryota</taxon>
        <taxon>Metazoa</taxon>
        <taxon>Chordata</taxon>
        <taxon>Craniata</taxon>
        <taxon>Vertebrata</taxon>
        <taxon>Euteleostomi</taxon>
        <taxon>Actinopterygii</taxon>
        <taxon>Neopterygii</taxon>
        <taxon>Teleostei</taxon>
        <taxon>Neoteleostei</taxon>
        <taxon>Acanthomorphata</taxon>
        <taxon>Eupercaria</taxon>
        <taxon>Perciformes</taxon>
        <taxon>Cottioidei</taxon>
        <taxon>Cottales</taxon>
        <taxon>Liparidae</taxon>
        <taxon>Liparis</taxon>
    </lineage>
</organism>
<evidence type="ECO:0000256" key="1">
    <source>
        <dbReference type="SAM" id="MobiDB-lite"/>
    </source>
</evidence>
<name>A0A4Z2GC16_9TELE</name>
<sequence>MNASEKKEKQGGRHPTGANWQRSRLCTDLASERSMCAHEGRVKGAELRQRDRDRVNQTEEGGIEARGEERRKVGREKEDTEEYGIGFQQRDAGVGSWWSSEILPVRPDHPSFTWSSRTFPLLHSSSFVPHHEVPSLPETVVMRLKVREEATLRRQQEEKSHLEHRRTPLLLVQLVALQGANSTWIVRSNPAK</sequence>
<evidence type="ECO:0000313" key="3">
    <source>
        <dbReference type="Proteomes" id="UP000314294"/>
    </source>
</evidence>
<protein>
    <submittedName>
        <fullName evidence="2">Uncharacterized protein</fullName>
    </submittedName>
</protein>
<feature type="compositionally biased region" description="Basic and acidic residues" evidence="1">
    <location>
        <begin position="40"/>
        <end position="78"/>
    </location>
</feature>
<reference evidence="2 3" key="1">
    <citation type="submission" date="2019-03" db="EMBL/GenBank/DDBJ databases">
        <title>First draft genome of Liparis tanakae, snailfish: a comprehensive survey of snailfish specific genes.</title>
        <authorList>
            <person name="Kim W."/>
            <person name="Song I."/>
            <person name="Jeong J.-H."/>
            <person name="Kim D."/>
            <person name="Kim S."/>
            <person name="Ryu S."/>
            <person name="Song J.Y."/>
            <person name="Lee S.K."/>
        </authorList>
    </citation>
    <scope>NUCLEOTIDE SEQUENCE [LARGE SCALE GENOMIC DNA]</scope>
    <source>
        <tissue evidence="2">Muscle</tissue>
    </source>
</reference>
<feature type="compositionally biased region" description="Basic and acidic residues" evidence="1">
    <location>
        <begin position="1"/>
        <end position="11"/>
    </location>
</feature>
<comment type="caution">
    <text evidence="2">The sequence shown here is derived from an EMBL/GenBank/DDBJ whole genome shotgun (WGS) entry which is preliminary data.</text>
</comment>
<dbReference type="EMBL" id="SRLO01000616">
    <property type="protein sequence ID" value="TNN50473.1"/>
    <property type="molecule type" value="Genomic_DNA"/>
</dbReference>
<dbReference type="Proteomes" id="UP000314294">
    <property type="component" value="Unassembled WGS sequence"/>
</dbReference>
<gene>
    <name evidence="2" type="ORF">EYF80_039342</name>
</gene>
<feature type="region of interest" description="Disordered" evidence="1">
    <location>
        <begin position="40"/>
        <end position="82"/>
    </location>
</feature>
<evidence type="ECO:0000313" key="2">
    <source>
        <dbReference type="EMBL" id="TNN50473.1"/>
    </source>
</evidence>
<dbReference type="AlphaFoldDB" id="A0A4Z2GC16"/>
<keyword evidence="3" id="KW-1185">Reference proteome</keyword>
<feature type="region of interest" description="Disordered" evidence="1">
    <location>
        <begin position="1"/>
        <end position="23"/>
    </location>
</feature>